<evidence type="ECO:0000256" key="1">
    <source>
        <dbReference type="ARBA" id="ARBA00022786"/>
    </source>
</evidence>
<dbReference type="PANTHER" id="PTHR23101:SF25">
    <property type="entry name" value="GTPASE-ACTIVATING PROTEIN AND VPS9 DOMAIN-CONTAINING PROTEIN 1"/>
    <property type="match status" value="1"/>
</dbReference>
<dbReference type="InterPro" id="IPR041545">
    <property type="entry name" value="DUF5601"/>
</dbReference>
<dbReference type="InterPro" id="IPR037191">
    <property type="entry name" value="VPS9_dom_sf"/>
</dbReference>
<protein>
    <recommendedName>
        <fullName evidence="7">VPS9 domain-containing protein</fullName>
    </recommendedName>
</protein>
<gene>
    <name evidence="5" type="ORF">CANARDRAFT_179270</name>
</gene>
<dbReference type="SUPFAM" id="SSF46934">
    <property type="entry name" value="UBA-like"/>
    <property type="match status" value="1"/>
</dbReference>
<name>A0A1E4SY29_9ASCO</name>
<dbReference type="Pfam" id="PF18151">
    <property type="entry name" value="DUF5601"/>
    <property type="match status" value="1"/>
</dbReference>
<evidence type="ECO:0000259" key="3">
    <source>
        <dbReference type="PROSITE" id="PS51140"/>
    </source>
</evidence>
<dbReference type="InterPro" id="IPR003892">
    <property type="entry name" value="CUE"/>
</dbReference>
<reference evidence="6" key="1">
    <citation type="submission" date="2016-04" db="EMBL/GenBank/DDBJ databases">
        <title>Comparative genomics of biotechnologically important yeasts.</title>
        <authorList>
            <consortium name="DOE Joint Genome Institute"/>
            <person name="Riley R."/>
            <person name="Haridas S."/>
            <person name="Wolfe K.H."/>
            <person name="Lopes M.R."/>
            <person name="Hittinger C.T."/>
            <person name="Goker M."/>
            <person name="Salamov A."/>
            <person name="Wisecaver J."/>
            <person name="Long T.M."/>
            <person name="Aerts A.L."/>
            <person name="Barry K."/>
            <person name="Choi C."/>
            <person name="Clum A."/>
            <person name="Coughlan A.Y."/>
            <person name="Deshpande S."/>
            <person name="Douglass A.P."/>
            <person name="Hanson S.J."/>
            <person name="Klenk H.-P."/>
            <person name="Labutti K."/>
            <person name="Lapidus A."/>
            <person name="Lindquist E."/>
            <person name="Lipzen A."/>
            <person name="Meier-Kolthoff J.P."/>
            <person name="Ohm R.A."/>
            <person name="Otillar R.P."/>
            <person name="Pangilinan J."/>
            <person name="Peng Y."/>
            <person name="Rokas A."/>
            <person name="Rosa C.A."/>
            <person name="Scheuner C."/>
            <person name="Sibirny A.A."/>
            <person name="Slot J.C."/>
            <person name="Stielow J.B."/>
            <person name="Sun H."/>
            <person name="Kurtzman C.P."/>
            <person name="Blackwell M."/>
            <person name="Grigoriev I.V."/>
            <person name="Jeffries T.W."/>
        </authorList>
    </citation>
    <scope>NUCLEOTIDE SEQUENCE [LARGE SCALE GENOMIC DNA]</scope>
    <source>
        <strain evidence="6">NRRL YB-2248</strain>
    </source>
</reference>
<dbReference type="GO" id="GO:0030139">
    <property type="term" value="C:endocytic vesicle"/>
    <property type="evidence" value="ECO:0007669"/>
    <property type="project" value="TreeGrafter"/>
</dbReference>
<dbReference type="GO" id="GO:0005829">
    <property type="term" value="C:cytosol"/>
    <property type="evidence" value="ECO:0007669"/>
    <property type="project" value="TreeGrafter"/>
</dbReference>
<dbReference type="Gene3D" id="1.10.8.10">
    <property type="entry name" value="DNA helicase RuvA subunit, C-terminal domain"/>
    <property type="match status" value="1"/>
</dbReference>
<dbReference type="Pfam" id="PF02204">
    <property type="entry name" value="VPS9"/>
    <property type="match status" value="1"/>
</dbReference>
<dbReference type="Proteomes" id="UP000094801">
    <property type="component" value="Unassembled WGS sequence"/>
</dbReference>
<feature type="domain" description="CUE" evidence="3">
    <location>
        <begin position="387"/>
        <end position="439"/>
    </location>
</feature>
<dbReference type="InterPro" id="IPR045046">
    <property type="entry name" value="Vps9-like"/>
</dbReference>
<dbReference type="CDD" id="cd14369">
    <property type="entry name" value="CUE_VPS9_like"/>
    <property type="match status" value="1"/>
</dbReference>
<dbReference type="GO" id="GO:0005085">
    <property type="term" value="F:guanyl-nucleotide exchange factor activity"/>
    <property type="evidence" value="ECO:0007669"/>
    <property type="project" value="InterPro"/>
</dbReference>
<dbReference type="Gene3D" id="1.20.1050.80">
    <property type="entry name" value="VPS9 domain"/>
    <property type="match status" value="1"/>
</dbReference>
<organism evidence="5 6">
    <name type="scientific">[Candida] arabinofermentans NRRL YB-2248</name>
    <dbReference type="NCBI Taxonomy" id="983967"/>
    <lineage>
        <taxon>Eukaryota</taxon>
        <taxon>Fungi</taxon>
        <taxon>Dikarya</taxon>
        <taxon>Ascomycota</taxon>
        <taxon>Saccharomycotina</taxon>
        <taxon>Pichiomycetes</taxon>
        <taxon>Pichiales</taxon>
        <taxon>Pichiaceae</taxon>
        <taxon>Ogataea</taxon>
        <taxon>Ogataea/Candida clade</taxon>
    </lineage>
</organism>
<sequence length="439" mass="50366">FDFQRFLVLFKNKQCEPIHRYLKSFLLQFGQKSWTVDEQIKLVKDFQIFIFDKLVQCPPFNAIDDELELDNCKEGLEKLVMTRIYSQVFSPVIAPRTKMSEQHKEDLMNDKKYHTNVKLFDWVSLKHLDIPLSLTVESNFIKLASTELNKMNNYKSPRDKIICILNCCKIIFGLIRQQQKSFKFEENADSFVPLLIYVLLQAKPKYLYSNLLYIERFRNEEFLVGETSYYVSTVQIACNFIIDISLEKLTVSKEEYESEVIKAQESLRKEQEEKKLTKNKPQSNVQTKPDIGAQIQERLNVLSPIPKKVTDLIGSGSPESPSQVLTKSAELMRQSLSNSLSNFFQPSSSSSSSPTSSEATADPNTLLENIKSLSVTEHEREIAIQKQREDNFEVLTKMFPNLDSDLIRDVVVMKSSEGEGDTAERSIGACVDALLTLSE</sequence>
<proteinExistence type="predicted"/>
<feature type="compositionally biased region" description="Low complexity" evidence="2">
    <location>
        <begin position="342"/>
        <end position="357"/>
    </location>
</feature>
<dbReference type="InterPro" id="IPR003123">
    <property type="entry name" value="VPS9"/>
</dbReference>
<dbReference type="SMART" id="SM00167">
    <property type="entry name" value="VPS9"/>
    <property type="match status" value="1"/>
</dbReference>
<dbReference type="PROSITE" id="PS51140">
    <property type="entry name" value="CUE"/>
    <property type="match status" value="1"/>
</dbReference>
<dbReference type="OrthoDB" id="300289at2759"/>
<feature type="region of interest" description="Disordered" evidence="2">
    <location>
        <begin position="342"/>
        <end position="364"/>
    </location>
</feature>
<dbReference type="GO" id="GO:0016192">
    <property type="term" value="P:vesicle-mediated transport"/>
    <property type="evidence" value="ECO:0007669"/>
    <property type="project" value="InterPro"/>
</dbReference>
<dbReference type="InterPro" id="IPR009060">
    <property type="entry name" value="UBA-like_sf"/>
</dbReference>
<evidence type="ECO:0000313" key="5">
    <source>
        <dbReference type="EMBL" id="ODV84386.1"/>
    </source>
</evidence>
<dbReference type="EMBL" id="KV453857">
    <property type="protein sequence ID" value="ODV84386.1"/>
    <property type="molecule type" value="Genomic_DNA"/>
</dbReference>
<dbReference type="PANTHER" id="PTHR23101">
    <property type="entry name" value="RAB GDP/GTP EXCHANGE FACTOR"/>
    <property type="match status" value="1"/>
</dbReference>
<evidence type="ECO:0000313" key="6">
    <source>
        <dbReference type="Proteomes" id="UP000094801"/>
    </source>
</evidence>
<dbReference type="GO" id="GO:0043130">
    <property type="term" value="F:ubiquitin binding"/>
    <property type="evidence" value="ECO:0007669"/>
    <property type="project" value="InterPro"/>
</dbReference>
<feature type="non-terminal residue" evidence="5">
    <location>
        <position position="1"/>
    </location>
</feature>
<dbReference type="GO" id="GO:0031267">
    <property type="term" value="F:small GTPase binding"/>
    <property type="evidence" value="ECO:0007669"/>
    <property type="project" value="TreeGrafter"/>
</dbReference>
<keyword evidence="1" id="KW-0833">Ubl conjugation pathway</keyword>
<dbReference type="STRING" id="983967.A0A1E4SY29"/>
<dbReference type="InterPro" id="IPR041804">
    <property type="entry name" value="Vps9_CUE"/>
</dbReference>
<dbReference type="Gene3D" id="1.10.246.120">
    <property type="match status" value="1"/>
</dbReference>
<keyword evidence="6" id="KW-1185">Reference proteome</keyword>
<feature type="region of interest" description="Disordered" evidence="2">
    <location>
        <begin position="271"/>
        <end position="290"/>
    </location>
</feature>
<evidence type="ECO:0000259" key="4">
    <source>
        <dbReference type="PROSITE" id="PS51205"/>
    </source>
</evidence>
<feature type="domain" description="VPS9" evidence="4">
    <location>
        <begin position="107"/>
        <end position="250"/>
    </location>
</feature>
<dbReference type="AlphaFoldDB" id="A0A1E4SY29"/>
<evidence type="ECO:0008006" key="7">
    <source>
        <dbReference type="Google" id="ProtNLM"/>
    </source>
</evidence>
<accession>A0A1E4SY29</accession>
<feature type="non-terminal residue" evidence="5">
    <location>
        <position position="439"/>
    </location>
</feature>
<evidence type="ECO:0000256" key="2">
    <source>
        <dbReference type="SAM" id="MobiDB-lite"/>
    </source>
</evidence>
<dbReference type="PROSITE" id="PS51205">
    <property type="entry name" value="VPS9"/>
    <property type="match status" value="1"/>
</dbReference>
<dbReference type="SUPFAM" id="SSF109993">
    <property type="entry name" value="VPS9 domain"/>
    <property type="match status" value="1"/>
</dbReference>